<dbReference type="GO" id="GO:0000976">
    <property type="term" value="F:transcription cis-regulatory region binding"/>
    <property type="evidence" value="ECO:0007669"/>
    <property type="project" value="TreeGrafter"/>
</dbReference>
<dbReference type="SUPFAM" id="SSF46785">
    <property type="entry name" value="Winged helix' DNA-binding domain"/>
    <property type="match status" value="1"/>
</dbReference>
<feature type="binding site" evidence="2">
    <location>
        <position position="118"/>
    </location>
    <ligand>
        <name>Fe cation</name>
        <dbReference type="ChEBI" id="CHEBI:24875"/>
    </ligand>
</feature>
<dbReference type="GO" id="GO:0003700">
    <property type="term" value="F:DNA-binding transcription factor activity"/>
    <property type="evidence" value="ECO:0007669"/>
    <property type="project" value="InterPro"/>
</dbReference>
<dbReference type="InterPro" id="IPR036390">
    <property type="entry name" value="WH_DNA-bd_sf"/>
</dbReference>
<dbReference type="EMBL" id="JACHVA010000053">
    <property type="protein sequence ID" value="MBC2601397.1"/>
    <property type="molecule type" value="Genomic_DNA"/>
</dbReference>
<reference evidence="4 5" key="1">
    <citation type="submission" date="2020-07" db="EMBL/GenBank/DDBJ databases">
        <authorList>
            <person name="Feng X."/>
        </authorList>
    </citation>
    <scope>NUCLEOTIDE SEQUENCE [LARGE SCALE GENOMIC DNA]</scope>
    <source>
        <strain evidence="4 5">JCM14086</strain>
    </source>
</reference>
<dbReference type="InterPro" id="IPR036388">
    <property type="entry name" value="WH-like_DNA-bd_sf"/>
</dbReference>
<comment type="cofactor">
    <cofactor evidence="1">
        <name>Zn(2+)</name>
        <dbReference type="ChEBI" id="CHEBI:29105"/>
    </cofactor>
    <text evidence="1">Binds 1 zinc ion per subunit.</text>
</comment>
<feature type="compositionally biased region" description="Polar residues" evidence="3">
    <location>
        <begin position="138"/>
        <end position="156"/>
    </location>
</feature>
<name>A0A7X1AX02_9BACT</name>
<dbReference type="Pfam" id="PF01475">
    <property type="entry name" value="FUR"/>
    <property type="match status" value="1"/>
</dbReference>
<proteinExistence type="predicted"/>
<keyword evidence="1" id="KW-0479">Metal-binding</keyword>
<comment type="caution">
    <text evidence="4">The sequence shown here is derived from an EMBL/GenBank/DDBJ whole genome shotgun (WGS) entry which is preliminary data.</text>
</comment>
<feature type="binding site" evidence="2">
    <location>
        <position position="95"/>
    </location>
    <ligand>
        <name>Fe cation</name>
        <dbReference type="ChEBI" id="CHEBI:24875"/>
    </ligand>
</feature>
<accession>A0A7X1AX02</accession>
<evidence type="ECO:0000256" key="3">
    <source>
        <dbReference type="SAM" id="MobiDB-lite"/>
    </source>
</evidence>
<keyword evidence="5" id="KW-1185">Reference proteome</keyword>
<protein>
    <submittedName>
        <fullName evidence="4">Transcriptional repressor</fullName>
    </submittedName>
</protein>
<comment type="cofactor">
    <cofactor evidence="2">
        <name>Mn(2+)</name>
        <dbReference type="ChEBI" id="CHEBI:29035"/>
    </cofactor>
    <cofactor evidence="2">
        <name>Fe(2+)</name>
        <dbReference type="ChEBI" id="CHEBI:29033"/>
    </cofactor>
    <text evidence="2">Binds 1 Mn(2+) or Fe(2+) ion per subunit.</text>
</comment>
<dbReference type="GO" id="GO:0008270">
    <property type="term" value="F:zinc ion binding"/>
    <property type="evidence" value="ECO:0007669"/>
    <property type="project" value="TreeGrafter"/>
</dbReference>
<dbReference type="AlphaFoldDB" id="A0A7X1AX02"/>
<keyword evidence="2" id="KW-0408">Iron</keyword>
<dbReference type="PANTHER" id="PTHR33202:SF7">
    <property type="entry name" value="FERRIC UPTAKE REGULATION PROTEIN"/>
    <property type="match status" value="1"/>
</dbReference>
<dbReference type="CDD" id="cd07153">
    <property type="entry name" value="Fur_like"/>
    <property type="match status" value="1"/>
</dbReference>
<evidence type="ECO:0000313" key="4">
    <source>
        <dbReference type="EMBL" id="MBC2601397.1"/>
    </source>
</evidence>
<organism evidence="4 5">
    <name type="scientific">Puniceicoccus vermicola</name>
    <dbReference type="NCBI Taxonomy" id="388746"/>
    <lineage>
        <taxon>Bacteria</taxon>
        <taxon>Pseudomonadati</taxon>
        <taxon>Verrucomicrobiota</taxon>
        <taxon>Opitutia</taxon>
        <taxon>Puniceicoccales</taxon>
        <taxon>Puniceicoccaceae</taxon>
        <taxon>Puniceicoccus</taxon>
    </lineage>
</organism>
<dbReference type="GO" id="GO:1900376">
    <property type="term" value="P:regulation of secondary metabolite biosynthetic process"/>
    <property type="evidence" value="ECO:0007669"/>
    <property type="project" value="TreeGrafter"/>
</dbReference>
<feature type="binding site" evidence="1">
    <location>
        <position position="101"/>
    </location>
    <ligand>
        <name>Zn(2+)</name>
        <dbReference type="ChEBI" id="CHEBI:29105"/>
    </ligand>
</feature>
<keyword evidence="1" id="KW-0862">Zinc</keyword>
<dbReference type="RefSeq" id="WP_185692112.1">
    <property type="nucleotide sequence ID" value="NZ_JACHVA010000053.1"/>
</dbReference>
<dbReference type="PANTHER" id="PTHR33202">
    <property type="entry name" value="ZINC UPTAKE REGULATION PROTEIN"/>
    <property type="match status" value="1"/>
</dbReference>
<dbReference type="Gene3D" id="1.10.10.10">
    <property type="entry name" value="Winged helix-like DNA-binding domain superfamily/Winged helix DNA-binding domain"/>
    <property type="match status" value="1"/>
</dbReference>
<evidence type="ECO:0000256" key="2">
    <source>
        <dbReference type="PIRSR" id="PIRSR602481-2"/>
    </source>
</evidence>
<dbReference type="InterPro" id="IPR002481">
    <property type="entry name" value="FUR"/>
</dbReference>
<feature type="region of interest" description="Disordered" evidence="3">
    <location>
        <begin position="136"/>
        <end position="156"/>
    </location>
</feature>
<evidence type="ECO:0000256" key="1">
    <source>
        <dbReference type="PIRSR" id="PIRSR602481-1"/>
    </source>
</evidence>
<dbReference type="GO" id="GO:0045892">
    <property type="term" value="P:negative regulation of DNA-templated transcription"/>
    <property type="evidence" value="ECO:0007669"/>
    <property type="project" value="TreeGrafter"/>
</dbReference>
<gene>
    <name evidence="4" type="ORF">H5P30_06360</name>
</gene>
<sequence length="156" mass="17691">MPLSKPESSETAQVLNQAGLRPTRQRKVVYEVICSEKDHPSAEVVHERAKRRMDGISLATVYNCLESFVSSGLVRQLNFQRQSSRYCPVLKDNPHFAHFHCRRTGNVYDVVLSEKIRELIERELPEGLKAEQVEINVAGTTNETNELSPNTPVSKE</sequence>
<evidence type="ECO:0000313" key="5">
    <source>
        <dbReference type="Proteomes" id="UP000525652"/>
    </source>
</evidence>
<dbReference type="Proteomes" id="UP000525652">
    <property type="component" value="Unassembled WGS sequence"/>
</dbReference>